<dbReference type="RefSeq" id="WP_165330756.1">
    <property type="nucleotide sequence ID" value="NZ_JAAKZW010000011.1"/>
</dbReference>
<evidence type="ECO:0000313" key="1">
    <source>
        <dbReference type="EMBL" id="NGO75241.1"/>
    </source>
</evidence>
<dbReference type="Proteomes" id="UP000481109">
    <property type="component" value="Unassembled WGS sequence"/>
</dbReference>
<protein>
    <submittedName>
        <fullName evidence="1">Uncharacterized protein</fullName>
    </submittedName>
</protein>
<dbReference type="AlphaFoldDB" id="A0A6G4XF16"/>
<gene>
    <name evidence="1" type="ORF">G6045_06040</name>
</gene>
<name>A0A6G4XF16_9ACTN</name>
<keyword evidence="2" id="KW-1185">Reference proteome</keyword>
<dbReference type="EMBL" id="JAAKZW010000011">
    <property type="protein sequence ID" value="NGO75241.1"/>
    <property type="molecule type" value="Genomic_DNA"/>
</dbReference>
<comment type="caution">
    <text evidence="1">The sequence shown here is derived from an EMBL/GenBank/DDBJ whole genome shotgun (WGS) entry which is preliminary data.</text>
</comment>
<sequence>MPFDDDLAARMAEPDFWPLYLFDDEAMEAYEEAREDEEAEEEVLQADFLLDRGLGLQIRFEPGVGYVDLAVLSPETAEAETVGWDDMAHFHPHVMPWQELDLLCRAAALHTPALQHPGPMLALLLRFAFLYEEEDLDAITPLVDAAFAAVRPSSRVVSVREETRDWFDLRDLRGTGIEWTVRPEGCRAVAQHDRGRMPLYSLREPASDEFPFAAWSRLLGRATELLDAVRADSAVHTPHVQTALERCTEPDGHQHLGPLADALSWANFCHSALLRAVSEPVALVEAAWAVETLAGLERGKLTAAWFGASPLASSRSWRLSLTLPAAGRPWRFAQEFAGELSADLQEAGLGMAEISGSTSVPGEHGGYVHHSDDLDVLIRDDLPSGVQAISRLLHRHQAAETAVLKHDETPFEHIPLIDPST</sequence>
<organism evidence="1 2">
    <name type="scientific">Streptomyces mesophilus</name>
    <dbReference type="NCBI Taxonomy" id="1775132"/>
    <lineage>
        <taxon>Bacteria</taxon>
        <taxon>Bacillati</taxon>
        <taxon>Actinomycetota</taxon>
        <taxon>Actinomycetes</taxon>
        <taxon>Kitasatosporales</taxon>
        <taxon>Streptomycetaceae</taxon>
        <taxon>Streptomyces</taxon>
    </lineage>
</organism>
<reference evidence="1 2" key="1">
    <citation type="submission" date="2020-02" db="EMBL/GenBank/DDBJ databases">
        <title>Whole-genome analyses of novel actinobacteria.</title>
        <authorList>
            <person name="Sahin N."/>
            <person name="Tokatli A."/>
        </authorList>
    </citation>
    <scope>NUCLEOTIDE SEQUENCE [LARGE SCALE GENOMIC DNA]</scope>
    <source>
        <strain evidence="1 2">YC504</strain>
    </source>
</reference>
<accession>A0A6G4XF16</accession>
<evidence type="ECO:0000313" key="2">
    <source>
        <dbReference type="Proteomes" id="UP000481109"/>
    </source>
</evidence>
<proteinExistence type="predicted"/>